<sequence>ATAKIATFKYKRIISPPSLKNYINYLSSSTKISHLTSKRLIK</sequence>
<organism evidence="1">
    <name type="scientific">marine metagenome</name>
    <dbReference type="NCBI Taxonomy" id="408172"/>
    <lineage>
        <taxon>unclassified sequences</taxon>
        <taxon>metagenomes</taxon>
        <taxon>ecological metagenomes</taxon>
    </lineage>
</organism>
<protein>
    <submittedName>
        <fullName evidence="1">Uncharacterized protein</fullName>
    </submittedName>
</protein>
<evidence type="ECO:0000313" key="1">
    <source>
        <dbReference type="EMBL" id="SVE62604.1"/>
    </source>
</evidence>
<dbReference type="EMBL" id="UINC01230467">
    <property type="protein sequence ID" value="SVE62604.1"/>
    <property type="molecule type" value="Genomic_DNA"/>
</dbReference>
<gene>
    <name evidence="1" type="ORF">METZ01_LOCUS515458</name>
</gene>
<name>A0A383F166_9ZZZZ</name>
<dbReference type="AlphaFoldDB" id="A0A383F166"/>
<feature type="non-terminal residue" evidence="1">
    <location>
        <position position="1"/>
    </location>
</feature>
<accession>A0A383F166</accession>
<proteinExistence type="predicted"/>
<reference evidence="1" key="1">
    <citation type="submission" date="2018-05" db="EMBL/GenBank/DDBJ databases">
        <authorList>
            <person name="Lanie J.A."/>
            <person name="Ng W.-L."/>
            <person name="Kazmierczak K.M."/>
            <person name="Andrzejewski T.M."/>
            <person name="Davidsen T.M."/>
            <person name="Wayne K.J."/>
            <person name="Tettelin H."/>
            <person name="Glass J.I."/>
            <person name="Rusch D."/>
            <person name="Podicherti R."/>
            <person name="Tsui H.-C.T."/>
            <person name="Winkler M.E."/>
        </authorList>
    </citation>
    <scope>NUCLEOTIDE SEQUENCE</scope>
</reference>